<evidence type="ECO:0000259" key="1">
    <source>
        <dbReference type="PROSITE" id="PS01124"/>
    </source>
</evidence>
<feature type="domain" description="HTH araC/xylS-type" evidence="1">
    <location>
        <begin position="226"/>
        <end position="326"/>
    </location>
</feature>
<comment type="caution">
    <text evidence="2">The sequence shown here is derived from an EMBL/GenBank/DDBJ whole genome shotgun (WGS) entry which is preliminary data.</text>
</comment>
<dbReference type="Proteomes" id="UP000028715">
    <property type="component" value="Unassembled WGS sequence"/>
</dbReference>
<reference evidence="2 3" key="1">
    <citation type="submission" date="2014-07" db="EMBL/GenBank/DDBJ databases">
        <title>Genome of Flavobacterium reichenbachii LMG 25512.</title>
        <authorList>
            <person name="Stropko S.J."/>
            <person name="Pipes S.E."/>
            <person name="Newman J.D."/>
        </authorList>
    </citation>
    <scope>NUCLEOTIDE SEQUENCE [LARGE SCALE GENOMIC DNA]</scope>
    <source>
        <strain evidence="2 3">LMG 25512</strain>
    </source>
</reference>
<protein>
    <recommendedName>
        <fullName evidence="1">HTH araC/xylS-type domain-containing protein</fullName>
    </recommendedName>
</protein>
<dbReference type="EMBL" id="JPRL01000002">
    <property type="protein sequence ID" value="KFF03393.1"/>
    <property type="molecule type" value="Genomic_DNA"/>
</dbReference>
<name>A0A085ZG29_9FLAO</name>
<dbReference type="InterPro" id="IPR053142">
    <property type="entry name" value="PchR_regulatory_protein"/>
</dbReference>
<evidence type="ECO:0000313" key="3">
    <source>
        <dbReference type="Proteomes" id="UP000028715"/>
    </source>
</evidence>
<dbReference type="eggNOG" id="COG2207">
    <property type="taxonomic scope" value="Bacteria"/>
</dbReference>
<dbReference type="PROSITE" id="PS01124">
    <property type="entry name" value="HTH_ARAC_FAMILY_2"/>
    <property type="match status" value="1"/>
</dbReference>
<dbReference type="Pfam" id="PF12833">
    <property type="entry name" value="HTH_18"/>
    <property type="match status" value="1"/>
</dbReference>
<dbReference type="PANTHER" id="PTHR47893">
    <property type="entry name" value="REGULATORY PROTEIN PCHR"/>
    <property type="match status" value="1"/>
</dbReference>
<dbReference type="Gene3D" id="1.10.10.60">
    <property type="entry name" value="Homeodomain-like"/>
    <property type="match status" value="1"/>
</dbReference>
<dbReference type="AlphaFoldDB" id="A0A085ZG29"/>
<proteinExistence type="predicted"/>
<dbReference type="GO" id="GO:0043565">
    <property type="term" value="F:sequence-specific DNA binding"/>
    <property type="evidence" value="ECO:0007669"/>
    <property type="project" value="InterPro"/>
</dbReference>
<dbReference type="STRING" id="362418.IW19_21125"/>
<dbReference type="GO" id="GO:0003700">
    <property type="term" value="F:DNA-binding transcription factor activity"/>
    <property type="evidence" value="ECO:0007669"/>
    <property type="project" value="InterPro"/>
</dbReference>
<dbReference type="PANTHER" id="PTHR47893:SF1">
    <property type="entry name" value="REGULATORY PROTEIN PCHR"/>
    <property type="match status" value="1"/>
</dbReference>
<evidence type="ECO:0000313" key="2">
    <source>
        <dbReference type="EMBL" id="KFF03393.1"/>
    </source>
</evidence>
<gene>
    <name evidence="2" type="ORF">IW19_21125</name>
</gene>
<dbReference type="SMART" id="SM00342">
    <property type="entry name" value="HTH_ARAC"/>
    <property type="match status" value="1"/>
</dbReference>
<sequence length="329" mass="38015">MKTITHLSTLFPSSLDKLAEGLETKVINNKLISVPKKFGDGCLFFTQITPNISALFIDVTFNTEIKFHRISGQDDLLIFHYDLSEHVNIIKINNMDYEIGAFDRLDLAIIDNNIDSIFKPAANERTVAIRLIINKNILTDFVKTYSEQIKEQKTTSQKVSFYHYGNIDSNSILLIQSVKHSSIKDLSFEPFLKGVSLKLLGNFFNKFYNPDSSSSKIREIENTSIEKTKEYLQNNVHGPFPSLTFLAAMAGMSESKYKDLFKKCYNTTPNIFFVNEKMKYGKKLLKSGNFRSLTEIIYELNYTKLSYFTSKYYEIFNRKPSEDFVKNRR</sequence>
<keyword evidence="3" id="KW-1185">Reference proteome</keyword>
<accession>A0A085ZG29</accession>
<organism evidence="2 3">
    <name type="scientific">Flavobacterium reichenbachii</name>
    <dbReference type="NCBI Taxonomy" id="362418"/>
    <lineage>
        <taxon>Bacteria</taxon>
        <taxon>Pseudomonadati</taxon>
        <taxon>Bacteroidota</taxon>
        <taxon>Flavobacteriia</taxon>
        <taxon>Flavobacteriales</taxon>
        <taxon>Flavobacteriaceae</taxon>
        <taxon>Flavobacterium</taxon>
    </lineage>
</organism>
<dbReference type="InterPro" id="IPR018060">
    <property type="entry name" value="HTH_AraC"/>
</dbReference>
<dbReference type="RefSeq" id="WP_035688957.1">
    <property type="nucleotide sequence ID" value="NZ_JPRL01000002.1"/>
</dbReference>